<dbReference type="InterPro" id="IPR011545">
    <property type="entry name" value="DEAD/DEAH_box_helicase_dom"/>
</dbReference>
<dbReference type="AlphaFoldDB" id="A0A073J8H5"/>
<dbReference type="Pfam" id="PF00270">
    <property type="entry name" value="DEAD"/>
    <property type="match status" value="1"/>
</dbReference>
<evidence type="ECO:0000256" key="4">
    <source>
        <dbReference type="ARBA" id="ARBA00022840"/>
    </source>
</evidence>
<organism evidence="7 8">
    <name type="scientific">Pseudosulfitobacter pseudonitzschiae</name>
    <dbReference type="NCBI Taxonomy" id="1402135"/>
    <lineage>
        <taxon>Bacteria</taxon>
        <taxon>Pseudomonadati</taxon>
        <taxon>Pseudomonadota</taxon>
        <taxon>Alphaproteobacteria</taxon>
        <taxon>Rhodobacterales</taxon>
        <taxon>Roseobacteraceae</taxon>
        <taxon>Pseudosulfitobacter</taxon>
    </lineage>
</organism>
<dbReference type="EMBL" id="JAMD01000020">
    <property type="protein sequence ID" value="KEJ94002.1"/>
    <property type="molecule type" value="Genomic_DNA"/>
</dbReference>
<protein>
    <submittedName>
        <fullName evidence="7">Helicase</fullName>
    </submittedName>
</protein>
<dbReference type="GO" id="GO:0003676">
    <property type="term" value="F:nucleic acid binding"/>
    <property type="evidence" value="ECO:0007669"/>
    <property type="project" value="InterPro"/>
</dbReference>
<keyword evidence="2" id="KW-0378">Hydrolase</keyword>
<dbReference type="PROSITE" id="PS51192">
    <property type="entry name" value="HELICASE_ATP_BIND_1"/>
    <property type="match status" value="1"/>
</dbReference>
<dbReference type="SMART" id="SM00487">
    <property type="entry name" value="DEXDc"/>
    <property type="match status" value="1"/>
</dbReference>
<keyword evidence="3 7" id="KW-0347">Helicase</keyword>
<evidence type="ECO:0000313" key="7">
    <source>
        <dbReference type="EMBL" id="KEJ94002.1"/>
    </source>
</evidence>
<dbReference type="OrthoDB" id="9815222at2"/>
<dbReference type="Proteomes" id="UP000027746">
    <property type="component" value="Unassembled WGS sequence"/>
</dbReference>
<evidence type="ECO:0000256" key="3">
    <source>
        <dbReference type="ARBA" id="ARBA00022806"/>
    </source>
</evidence>
<dbReference type="SMART" id="SM00490">
    <property type="entry name" value="HELICc"/>
    <property type="match status" value="1"/>
</dbReference>
<keyword evidence="8" id="KW-1185">Reference proteome</keyword>
<name>A0A073J8H5_9RHOB</name>
<dbReference type="Gene3D" id="3.40.50.300">
    <property type="entry name" value="P-loop containing nucleotide triphosphate hydrolases"/>
    <property type="match status" value="2"/>
</dbReference>
<accession>A0A073J8H5</accession>
<evidence type="ECO:0000256" key="1">
    <source>
        <dbReference type="ARBA" id="ARBA00022741"/>
    </source>
</evidence>
<reference evidence="7 8" key="1">
    <citation type="submission" date="2014-01" db="EMBL/GenBank/DDBJ databases">
        <title>Sulfitobacter sp. H3 (MCCC 1A00686) Genome Sequencing.</title>
        <authorList>
            <person name="Lai Q."/>
            <person name="Hong Z."/>
        </authorList>
    </citation>
    <scope>NUCLEOTIDE SEQUENCE [LARGE SCALE GENOMIC DNA]</scope>
    <source>
        <strain evidence="7 8">H3</strain>
    </source>
</reference>
<gene>
    <name evidence="7" type="ORF">SUH3_11585</name>
</gene>
<dbReference type="GO" id="GO:0016787">
    <property type="term" value="F:hydrolase activity"/>
    <property type="evidence" value="ECO:0007669"/>
    <property type="project" value="UniProtKB-KW"/>
</dbReference>
<dbReference type="InterPro" id="IPR014001">
    <property type="entry name" value="Helicase_ATP-bd"/>
</dbReference>
<dbReference type="PANTHER" id="PTHR47961:SF6">
    <property type="entry name" value="DNA-DIRECTED DNA POLYMERASE"/>
    <property type="match status" value="1"/>
</dbReference>
<dbReference type="Pfam" id="PF00271">
    <property type="entry name" value="Helicase_C"/>
    <property type="match status" value="1"/>
</dbReference>
<keyword evidence="1" id="KW-0547">Nucleotide-binding</keyword>
<proteinExistence type="predicted"/>
<dbReference type="PANTHER" id="PTHR47961">
    <property type="entry name" value="DNA POLYMERASE THETA, PUTATIVE (AFU_ORTHOLOGUE AFUA_1G05260)-RELATED"/>
    <property type="match status" value="1"/>
</dbReference>
<evidence type="ECO:0000259" key="6">
    <source>
        <dbReference type="PROSITE" id="PS51194"/>
    </source>
</evidence>
<evidence type="ECO:0000256" key="2">
    <source>
        <dbReference type="ARBA" id="ARBA00022801"/>
    </source>
</evidence>
<feature type="domain" description="Helicase ATP-binding" evidence="5">
    <location>
        <begin position="306"/>
        <end position="476"/>
    </location>
</feature>
<evidence type="ECO:0000259" key="5">
    <source>
        <dbReference type="PROSITE" id="PS51192"/>
    </source>
</evidence>
<dbReference type="InterPro" id="IPR027417">
    <property type="entry name" value="P-loop_NTPase"/>
</dbReference>
<dbReference type="RefSeq" id="WP_037930934.1">
    <property type="nucleotide sequence ID" value="NZ_FQVP01000014.1"/>
</dbReference>
<dbReference type="GO" id="GO:0005524">
    <property type="term" value="F:ATP binding"/>
    <property type="evidence" value="ECO:0007669"/>
    <property type="project" value="UniProtKB-KW"/>
</dbReference>
<dbReference type="InterPro" id="IPR050474">
    <property type="entry name" value="Hel308_SKI2-like"/>
</dbReference>
<comment type="caution">
    <text evidence="7">The sequence shown here is derived from an EMBL/GenBank/DDBJ whole genome shotgun (WGS) entry which is preliminary data.</text>
</comment>
<dbReference type="InterPro" id="IPR001650">
    <property type="entry name" value="Helicase_C-like"/>
</dbReference>
<sequence>MYDPATSELIRSTPDLPDLDREGLPDRLARAFAEIVSARVLLRESENGEELLEDTIRFARRLAQTNEALVAINPDRENRAAAGFVAATAYQLVHQAIALRDSDQPVSFVSPNAISPDVSAMLLFLVAGASADAAEVADSIRIPSGDWLQSELILHLIMLAKGQVGRIRNRKRPPQDRLVSGTGGERANAALYYRLLRGVRALAFVLQGRRVRGMVDPIAVFSEVKSLAAGASDLEDTFPEGAIAVFPGPFHLASLLIAAGSALMESAVVNLPPPDGVPEDRWTEAMKTVAETRPYLWRNHKDAVAQGYLKIGTSAAIGFPTGAGKSTTAQLKIHATLLSGRKAVFLAPTHALVDQTARDLRGAFPRATVRGERMDEFGFSGDSDELPDVMVMTPEACLLTSHMEPERFDDVGLLIFDECHLMHPSTDGDRRAIDAMLCILGFTRVVPDADIVLMSAMMKNTYELSGWLAELTGRNSLALDNAWKPTRQLRGCVVYDEKRLADLRKLLRNARAKSSTAGVPAAVKRKLTAKPNAFFSVKQTWASQVRRDYALVPLLNETLQLSTNKFWKVTPNSGVVASSVAAAAAGAGLRTLVFSQSIPNAFSISEKAGAALDECSVELTETEQRLYEISVDEMGGADQLYLTLVDGKLASQAATHHGQLLPEERQLVEALYKRQGTLAVLAATPTLGQGMNLPADLVIIAEDSQFDASSGRKDLLNPEDLLNAAGRAGRAGESATGIVLVIPGQVVGLDDAENRIGSRWSRLRDIFGQTDQCLVLDDPFTALMDRIHDSATDIGDLERYVVARLAETDQGDDGKVDIRLGLARSFAAYRKRQDADEDWVESRTSAALSLLKSDDGDLPVEQLSLRNTASMLGLPEDILDDMSKALDMHGFRNFETVDSLCDWVFEWLMVKPQYLVRLVKLETLEYLFGTEIKKLKDDRSRASFSLPKLRAALQDWMNGAPLMQIQKRLSDKTRDKKRSTSARKFVIRLVPDLAHLMGAPLQILQGHVNVHSEEKTEPCTAMAFANRCVRRGFSNAEMASFGSLMWSAKWSRREVHRQFADIVPYLKPAAVGESQEALEARVESASESELNNRDLDDLI</sequence>
<feature type="domain" description="Helicase C-terminal" evidence="6">
    <location>
        <begin position="611"/>
        <end position="787"/>
    </location>
</feature>
<evidence type="ECO:0000313" key="8">
    <source>
        <dbReference type="Proteomes" id="UP000027746"/>
    </source>
</evidence>
<dbReference type="GO" id="GO:0004386">
    <property type="term" value="F:helicase activity"/>
    <property type="evidence" value="ECO:0007669"/>
    <property type="project" value="UniProtKB-KW"/>
</dbReference>
<dbReference type="PROSITE" id="PS51194">
    <property type="entry name" value="HELICASE_CTER"/>
    <property type="match status" value="1"/>
</dbReference>
<dbReference type="SUPFAM" id="SSF52540">
    <property type="entry name" value="P-loop containing nucleoside triphosphate hydrolases"/>
    <property type="match status" value="1"/>
</dbReference>
<keyword evidence="4" id="KW-0067">ATP-binding</keyword>